<dbReference type="GO" id="GO:0080044">
    <property type="term" value="F:quercetin 7-O-glucosyltransferase activity"/>
    <property type="evidence" value="ECO:0007669"/>
    <property type="project" value="TreeGrafter"/>
</dbReference>
<dbReference type="Pfam" id="PF00201">
    <property type="entry name" value="UDPGT"/>
    <property type="match status" value="1"/>
</dbReference>
<evidence type="ECO:0000256" key="1">
    <source>
        <dbReference type="ARBA" id="ARBA00009995"/>
    </source>
</evidence>
<keyword evidence="3" id="KW-0328">Glycosyltransferase</keyword>
<evidence type="ECO:0000256" key="2">
    <source>
        <dbReference type="ARBA" id="ARBA00022679"/>
    </source>
</evidence>
<dbReference type="PROSITE" id="PS00375">
    <property type="entry name" value="UDPGT"/>
    <property type="match status" value="1"/>
</dbReference>
<dbReference type="InterPro" id="IPR002213">
    <property type="entry name" value="UDP_glucos_trans"/>
</dbReference>
<evidence type="ECO:0000256" key="3">
    <source>
        <dbReference type="RuleBase" id="RU003718"/>
    </source>
</evidence>
<dbReference type="FunFam" id="3.40.50.2000:FF:000237">
    <property type="entry name" value="Glycosyltransferase"/>
    <property type="match status" value="1"/>
</dbReference>
<dbReference type="PANTHER" id="PTHR11926:SF1556">
    <property type="entry name" value="GLYCOSYLTRANSFERASE"/>
    <property type="match status" value="1"/>
</dbReference>
<dbReference type="GO" id="GO:0080043">
    <property type="term" value="F:quercetin 3-O-glucosyltransferase activity"/>
    <property type="evidence" value="ECO:0007669"/>
    <property type="project" value="TreeGrafter"/>
</dbReference>
<sequence length="236" mass="26046">MASRWGAKTVGPTVPSAYLDNRLPDDVSYGFHLHTPMTAESKAWLDQRPAHSVVYVSFGSLAALSPDQMAEVAEGLYNSGKAFLWVVRASETWKIPQGFVDKAKGRGLIVQWSPQLEVLAHPSVGCFMTHCGWNSTMEGLGIGVPMVAMPQWSDQPMNAKYIEDVWRVGVKVQPDAEGVVRKGEVERGVRQVMEGETSKEYRKNATSWSEKAKKAMSKGGSSDRNITEFLCKLPLN</sequence>
<proteinExistence type="inferred from homology"/>
<protein>
    <submittedName>
        <fullName evidence="4">Uncharacterized protein</fullName>
    </submittedName>
</protein>
<dbReference type="InterPro" id="IPR035595">
    <property type="entry name" value="UDP_glycos_trans_CS"/>
</dbReference>
<name>A0A0A9DGM0_ARUDO</name>
<comment type="similarity">
    <text evidence="1 3">Belongs to the UDP-glycosyltransferase family.</text>
</comment>
<dbReference type="AlphaFoldDB" id="A0A0A9DGM0"/>
<organism evidence="4">
    <name type="scientific">Arundo donax</name>
    <name type="common">Giant reed</name>
    <name type="synonym">Donax arundinaceus</name>
    <dbReference type="NCBI Taxonomy" id="35708"/>
    <lineage>
        <taxon>Eukaryota</taxon>
        <taxon>Viridiplantae</taxon>
        <taxon>Streptophyta</taxon>
        <taxon>Embryophyta</taxon>
        <taxon>Tracheophyta</taxon>
        <taxon>Spermatophyta</taxon>
        <taxon>Magnoliopsida</taxon>
        <taxon>Liliopsida</taxon>
        <taxon>Poales</taxon>
        <taxon>Poaceae</taxon>
        <taxon>PACMAD clade</taxon>
        <taxon>Arundinoideae</taxon>
        <taxon>Arundineae</taxon>
        <taxon>Arundo</taxon>
    </lineage>
</organism>
<reference evidence="4" key="2">
    <citation type="journal article" date="2015" name="Data Brief">
        <title>Shoot transcriptome of the giant reed, Arundo donax.</title>
        <authorList>
            <person name="Barrero R.A."/>
            <person name="Guerrero F.D."/>
            <person name="Moolhuijzen P."/>
            <person name="Goolsby J.A."/>
            <person name="Tidwell J."/>
            <person name="Bellgard S.E."/>
            <person name="Bellgard M.I."/>
        </authorList>
    </citation>
    <scope>NUCLEOTIDE SEQUENCE</scope>
    <source>
        <tissue evidence="4">Shoot tissue taken approximately 20 cm above the soil surface</tissue>
    </source>
</reference>
<keyword evidence="2 3" id="KW-0808">Transferase</keyword>
<evidence type="ECO:0000313" key="4">
    <source>
        <dbReference type="EMBL" id="JAD82912.1"/>
    </source>
</evidence>
<dbReference type="PANTHER" id="PTHR11926">
    <property type="entry name" value="GLUCOSYL/GLUCURONOSYL TRANSFERASES"/>
    <property type="match status" value="1"/>
</dbReference>
<dbReference type="CDD" id="cd03784">
    <property type="entry name" value="GT1_Gtf-like"/>
    <property type="match status" value="1"/>
</dbReference>
<dbReference type="EMBL" id="GBRH01214983">
    <property type="protein sequence ID" value="JAD82912.1"/>
    <property type="molecule type" value="Transcribed_RNA"/>
</dbReference>
<reference evidence="4" key="1">
    <citation type="submission" date="2014-09" db="EMBL/GenBank/DDBJ databases">
        <authorList>
            <person name="Magalhaes I.L.F."/>
            <person name="Oliveira U."/>
            <person name="Santos F.R."/>
            <person name="Vidigal T.H.D.A."/>
            <person name="Brescovit A.D."/>
            <person name="Santos A.J."/>
        </authorList>
    </citation>
    <scope>NUCLEOTIDE SEQUENCE</scope>
    <source>
        <tissue evidence="4">Shoot tissue taken approximately 20 cm above the soil surface</tissue>
    </source>
</reference>
<dbReference type="Gene3D" id="3.40.50.2000">
    <property type="entry name" value="Glycogen Phosphorylase B"/>
    <property type="match status" value="1"/>
</dbReference>
<accession>A0A0A9DGM0</accession>
<dbReference type="SUPFAM" id="SSF53756">
    <property type="entry name" value="UDP-Glycosyltransferase/glycogen phosphorylase"/>
    <property type="match status" value="1"/>
</dbReference>